<keyword evidence="2" id="KW-1185">Reference proteome</keyword>
<reference evidence="2" key="1">
    <citation type="journal article" date="2019" name="Int. J. Syst. Evol. Microbiol.">
        <title>The Global Catalogue of Microorganisms (GCM) 10K type strain sequencing project: providing services to taxonomists for standard genome sequencing and annotation.</title>
        <authorList>
            <consortium name="The Broad Institute Genomics Platform"/>
            <consortium name="The Broad Institute Genome Sequencing Center for Infectious Disease"/>
            <person name="Wu L."/>
            <person name="Ma J."/>
        </authorList>
    </citation>
    <scope>NUCLEOTIDE SEQUENCE [LARGE SCALE GENOMIC DNA]</scope>
    <source>
        <strain evidence="2">CCM 8912</strain>
    </source>
</reference>
<comment type="caution">
    <text evidence="1">The sequence shown here is derived from an EMBL/GenBank/DDBJ whole genome shotgun (WGS) entry which is preliminary data.</text>
</comment>
<dbReference type="EMBL" id="JBHTOK010000071">
    <property type="protein sequence ID" value="MFD1441569.1"/>
    <property type="molecule type" value="Genomic_DNA"/>
</dbReference>
<evidence type="ECO:0008006" key="3">
    <source>
        <dbReference type="Google" id="ProtNLM"/>
    </source>
</evidence>
<dbReference type="Proteomes" id="UP001597212">
    <property type="component" value="Unassembled WGS sequence"/>
</dbReference>
<protein>
    <recommendedName>
        <fullName evidence="3">Competence protein ComGE</fullName>
    </recommendedName>
</protein>
<dbReference type="RefSeq" id="WP_125756542.1">
    <property type="nucleotide sequence ID" value="NZ_JBHTOK010000071.1"/>
</dbReference>
<evidence type="ECO:0000313" key="1">
    <source>
        <dbReference type="EMBL" id="MFD1441569.1"/>
    </source>
</evidence>
<proteinExistence type="predicted"/>
<sequence>MRKASVLAEHLGALIVTAILVSWLTLLAHQYQVQVMPVRQAVAVRYAARTALAAHPGTGETTVWFGKETYAVAIKADGVEVRQTDGQKFWFPFSDDAR</sequence>
<accession>A0ABW4CXP0</accession>
<gene>
    <name evidence="1" type="ORF">ACFQ5K_09310</name>
</gene>
<organism evidence="1 2">
    <name type="scientific">Lacticaseibacillus hegangensis</name>
    <dbReference type="NCBI Taxonomy" id="2486010"/>
    <lineage>
        <taxon>Bacteria</taxon>
        <taxon>Bacillati</taxon>
        <taxon>Bacillota</taxon>
        <taxon>Bacilli</taxon>
        <taxon>Lactobacillales</taxon>
        <taxon>Lactobacillaceae</taxon>
        <taxon>Lacticaseibacillus</taxon>
    </lineage>
</organism>
<evidence type="ECO:0000313" key="2">
    <source>
        <dbReference type="Proteomes" id="UP001597212"/>
    </source>
</evidence>
<name>A0ABW4CXP0_9LACO</name>